<dbReference type="OrthoDB" id="3257409at2759"/>
<evidence type="ECO:0000313" key="1">
    <source>
        <dbReference type="EMBL" id="KDQ05687.1"/>
    </source>
</evidence>
<reference evidence="2" key="1">
    <citation type="journal article" date="2014" name="Proc. Natl. Acad. Sci. U.S.A.">
        <title>Extensive sampling of basidiomycete genomes demonstrates inadequacy of the white-rot/brown-rot paradigm for wood decay fungi.</title>
        <authorList>
            <person name="Riley R."/>
            <person name="Salamov A.A."/>
            <person name="Brown D.W."/>
            <person name="Nagy L.G."/>
            <person name="Floudas D."/>
            <person name="Held B.W."/>
            <person name="Levasseur A."/>
            <person name="Lombard V."/>
            <person name="Morin E."/>
            <person name="Otillar R."/>
            <person name="Lindquist E.A."/>
            <person name="Sun H."/>
            <person name="LaButti K.M."/>
            <person name="Schmutz J."/>
            <person name="Jabbour D."/>
            <person name="Luo H."/>
            <person name="Baker S.E."/>
            <person name="Pisabarro A.G."/>
            <person name="Walton J.D."/>
            <person name="Blanchette R.A."/>
            <person name="Henrissat B."/>
            <person name="Martin F."/>
            <person name="Cullen D."/>
            <person name="Hibbett D.S."/>
            <person name="Grigoriev I.V."/>
        </authorList>
    </citation>
    <scope>NUCLEOTIDE SEQUENCE [LARGE SCALE GENOMIC DNA]</scope>
    <source>
        <strain evidence="2">FD-172 SS1</strain>
    </source>
</reference>
<dbReference type="STRING" id="930990.A0A067M1D3"/>
<protein>
    <submittedName>
        <fullName evidence="1">Uncharacterized protein</fullName>
    </submittedName>
</protein>
<dbReference type="EMBL" id="KL198207">
    <property type="protein sequence ID" value="KDQ05687.1"/>
    <property type="molecule type" value="Genomic_DNA"/>
</dbReference>
<dbReference type="HOGENOM" id="CLU_007337_2_0_1"/>
<dbReference type="InParanoid" id="A0A067M1D3"/>
<proteinExistence type="predicted"/>
<gene>
    <name evidence="1" type="ORF">BOTBODRAFT_122382</name>
</gene>
<name>A0A067M1D3_BOTB1</name>
<evidence type="ECO:0000313" key="2">
    <source>
        <dbReference type="Proteomes" id="UP000027195"/>
    </source>
</evidence>
<dbReference type="Proteomes" id="UP000027195">
    <property type="component" value="Unassembled WGS sequence"/>
</dbReference>
<keyword evidence="2" id="KW-1185">Reference proteome</keyword>
<sequence>MDAKNDAGTVSMYNGIRAAYPQLCIRSFYKTRQRLRNLAGLKARPYPVCPNGCHHAFTRAEDIARARDAGCFKCHGDVFMTRGKERVPILTYDYLPLMPRIKAMWGNASVAEKLQTYCSQYAANKSDDDIEDVFDCAHYEELCQTCAVYKGVDLGHNHFHRDTDIALGLWADGFQLFKKSGHDC</sequence>
<organism evidence="1 2">
    <name type="scientific">Botryobasidium botryosum (strain FD-172 SS1)</name>
    <dbReference type="NCBI Taxonomy" id="930990"/>
    <lineage>
        <taxon>Eukaryota</taxon>
        <taxon>Fungi</taxon>
        <taxon>Dikarya</taxon>
        <taxon>Basidiomycota</taxon>
        <taxon>Agaricomycotina</taxon>
        <taxon>Agaricomycetes</taxon>
        <taxon>Cantharellales</taxon>
        <taxon>Botryobasidiaceae</taxon>
        <taxon>Botryobasidium</taxon>
    </lineage>
</organism>
<dbReference type="AlphaFoldDB" id="A0A067M1D3"/>
<accession>A0A067M1D3</accession>
<feature type="non-terminal residue" evidence="1">
    <location>
        <position position="184"/>
    </location>
</feature>